<protein>
    <submittedName>
        <fullName evidence="2">Uncharacterized protein</fullName>
    </submittedName>
</protein>
<evidence type="ECO:0000313" key="3">
    <source>
        <dbReference type="Proteomes" id="UP001499954"/>
    </source>
</evidence>
<reference evidence="3" key="1">
    <citation type="journal article" date="2019" name="Int. J. Syst. Evol. Microbiol.">
        <title>The Global Catalogue of Microorganisms (GCM) 10K type strain sequencing project: providing services to taxonomists for standard genome sequencing and annotation.</title>
        <authorList>
            <consortium name="The Broad Institute Genomics Platform"/>
            <consortium name="The Broad Institute Genome Sequencing Center for Infectious Disease"/>
            <person name="Wu L."/>
            <person name="Ma J."/>
        </authorList>
    </citation>
    <scope>NUCLEOTIDE SEQUENCE [LARGE SCALE GENOMIC DNA]</scope>
    <source>
        <strain evidence="3">JCM 13584</strain>
    </source>
</reference>
<keyword evidence="1" id="KW-1133">Transmembrane helix</keyword>
<keyword evidence="1" id="KW-0472">Membrane</keyword>
<evidence type="ECO:0000256" key="1">
    <source>
        <dbReference type="SAM" id="Phobius"/>
    </source>
</evidence>
<feature type="transmembrane region" description="Helical" evidence="1">
    <location>
        <begin position="44"/>
        <end position="65"/>
    </location>
</feature>
<feature type="transmembrane region" description="Helical" evidence="1">
    <location>
        <begin position="71"/>
        <end position="94"/>
    </location>
</feature>
<organism evidence="2 3">
    <name type="scientific">Agromyces allii</name>
    <dbReference type="NCBI Taxonomy" id="393607"/>
    <lineage>
        <taxon>Bacteria</taxon>
        <taxon>Bacillati</taxon>
        <taxon>Actinomycetota</taxon>
        <taxon>Actinomycetes</taxon>
        <taxon>Micrococcales</taxon>
        <taxon>Microbacteriaceae</taxon>
        <taxon>Agromyces</taxon>
    </lineage>
</organism>
<name>A0ABP5BBP0_9MICO</name>
<dbReference type="Proteomes" id="UP001499954">
    <property type="component" value="Unassembled WGS sequence"/>
</dbReference>
<dbReference type="RefSeq" id="WP_157415087.1">
    <property type="nucleotide sequence ID" value="NZ_BAAAMK010000001.1"/>
</dbReference>
<gene>
    <name evidence="2" type="ORF">GCM10009717_02860</name>
</gene>
<evidence type="ECO:0000313" key="2">
    <source>
        <dbReference type="EMBL" id="GAA1939940.1"/>
    </source>
</evidence>
<keyword evidence="3" id="KW-1185">Reference proteome</keyword>
<accession>A0ABP5BBP0</accession>
<proteinExistence type="predicted"/>
<dbReference type="EMBL" id="BAAAMK010000001">
    <property type="protein sequence ID" value="GAA1939940.1"/>
    <property type="molecule type" value="Genomic_DNA"/>
</dbReference>
<keyword evidence="1" id="KW-0812">Transmembrane</keyword>
<comment type="caution">
    <text evidence="2">The sequence shown here is derived from an EMBL/GenBank/DDBJ whole genome shotgun (WGS) entry which is preliminary data.</text>
</comment>
<sequence>MTTTQTTELELAAAPAEAAPTSAAVPAAASAPAVTPPSIHVRALLTWIAIFPLVTLGLTVIAPFAEAWPPVVRSLVLTLVVVPLAVYLVVPQLLKAHGRLARRRAARRG</sequence>